<sequence length="388" mass="39360">MAFPVKNYSSVSAAAPVLTGVAQSLQQLIRACLVTGYGSKAVQSLTVSAGIATAVYATAHAYEVGKVLRVTGAGASTVNGERLVLSVTASAVTFAVPGTPDGVVSGSISTDIAPAGWTEVYTTGSVSVFKSSAVEATGLFLRVDDAGALNARIRLYETMSDASTGTGPTPLDSQVSGGLYWPKSGAANATARPWVLIADDRGFYFAADPLSTGRYTLVFGGDFASVKSGDAWAAMVAGNQSDQTNLTTTPDGCCGFSNRDARSGAYIARAHSATGGSVAANRMGAAHNGTASAVYSGGSGYSGAAYPNQPNNGLLLTKPELWSLGLRGTLPGLYHIRNSVGQDVGVGITIDGTDDLAGRKLLLLRVAPPTGAVAPGVVALDLTGPWAR</sequence>
<organism evidence="1 2">
    <name type="scientific">Comamonas odontotermitis</name>
    <dbReference type="NCBI Taxonomy" id="379895"/>
    <lineage>
        <taxon>Bacteria</taxon>
        <taxon>Pseudomonadati</taxon>
        <taxon>Pseudomonadota</taxon>
        <taxon>Betaproteobacteria</taxon>
        <taxon>Burkholderiales</taxon>
        <taxon>Comamonadaceae</taxon>
        <taxon>Comamonas</taxon>
    </lineage>
</organism>
<reference evidence="1 2" key="1">
    <citation type="submission" date="2020-08" db="EMBL/GenBank/DDBJ databases">
        <title>Functional genomics of gut bacteria from endangered species of beetles.</title>
        <authorList>
            <person name="Carlos-Shanley C."/>
        </authorList>
    </citation>
    <scope>NUCLEOTIDE SEQUENCE [LARGE SCALE GENOMIC DNA]</scope>
    <source>
        <strain evidence="1 2">S00124</strain>
    </source>
</reference>
<dbReference type="RefSeq" id="WP_184708972.1">
    <property type="nucleotide sequence ID" value="NZ_JACHKZ010000015.1"/>
</dbReference>
<proteinExistence type="predicted"/>
<dbReference type="Proteomes" id="UP000562492">
    <property type="component" value="Unassembled WGS sequence"/>
</dbReference>
<name>A0ABR6RH40_9BURK</name>
<comment type="caution">
    <text evidence="1">The sequence shown here is derived from an EMBL/GenBank/DDBJ whole genome shotgun (WGS) entry which is preliminary data.</text>
</comment>
<keyword evidence="2" id="KW-1185">Reference proteome</keyword>
<accession>A0ABR6RH40</accession>
<evidence type="ECO:0000313" key="1">
    <source>
        <dbReference type="EMBL" id="MBB6578475.1"/>
    </source>
</evidence>
<dbReference type="EMBL" id="JACHKZ010000015">
    <property type="protein sequence ID" value="MBB6578475.1"/>
    <property type="molecule type" value="Genomic_DNA"/>
</dbReference>
<gene>
    <name evidence="1" type="ORF">HNP33_002557</name>
</gene>
<evidence type="ECO:0000313" key="2">
    <source>
        <dbReference type="Proteomes" id="UP000562492"/>
    </source>
</evidence>
<protein>
    <recommendedName>
        <fullName evidence="3">Tail fiber protein</fullName>
    </recommendedName>
</protein>
<evidence type="ECO:0008006" key="3">
    <source>
        <dbReference type="Google" id="ProtNLM"/>
    </source>
</evidence>